<sequence>MCGSGRGRSGTRPRGGRVGDSAVVVGAGIAGLASAIALARTGWRVTVLERSADLGEVGAGLAMSRNAVAAFRGLGFDDDDVAALGYPTWAGGTYDLHGRPILALPDTPATRATVSLVGVHRHRLHAALHRRALDSGVAIITGVPVAAVDPGAPQGASAVVDGREAELVVGADGIRSAMRAAVFPDARPVYSGFSSWRAIAPGAFGDTALRQYWGPRAEFGILRVSDDETYWYGYVAMPQHTVLDDELTAAKAGFARWTPAVREVMDATPPDAVLRHEVDHLPGGVPRYTTGRVVLVGDAAHGTLPTMGQGAATALEDGLCLGLLVGEPVRAGGRLGPALAGFDAARRPRCRALARASVASGRIGAHLGGGWRQTGRNALMRLTPATAVLRGARAAMGWTPPEPAAPVR</sequence>
<evidence type="ECO:0000256" key="1">
    <source>
        <dbReference type="ARBA" id="ARBA00023002"/>
    </source>
</evidence>
<dbReference type="InterPro" id="IPR036188">
    <property type="entry name" value="FAD/NAD-bd_sf"/>
</dbReference>
<evidence type="ECO:0000259" key="4">
    <source>
        <dbReference type="Pfam" id="PF01494"/>
    </source>
</evidence>
<comment type="caution">
    <text evidence="5">The sequence shown here is derived from an EMBL/GenBank/DDBJ whole genome shotgun (WGS) entry which is preliminary data.</text>
</comment>
<dbReference type="InterPro" id="IPR050493">
    <property type="entry name" value="FAD-dep_Monooxygenase_BioMet"/>
</dbReference>
<keyword evidence="3" id="KW-0472">Membrane</keyword>
<name>A0A7J5UV00_9MICO</name>
<evidence type="ECO:0000313" key="6">
    <source>
        <dbReference type="Proteomes" id="UP000451860"/>
    </source>
</evidence>
<dbReference type="Proteomes" id="UP000451860">
    <property type="component" value="Unassembled WGS sequence"/>
</dbReference>
<dbReference type="OrthoDB" id="9782160at2"/>
<accession>A0A7J5UV00</accession>
<gene>
    <name evidence="5" type="ORF">GB883_00325</name>
</gene>
<dbReference type="EMBL" id="WHJE01000001">
    <property type="protein sequence ID" value="KAE8766121.1"/>
    <property type="molecule type" value="Genomic_DNA"/>
</dbReference>
<dbReference type="GO" id="GO:0004497">
    <property type="term" value="F:monooxygenase activity"/>
    <property type="evidence" value="ECO:0007669"/>
    <property type="project" value="UniProtKB-KW"/>
</dbReference>
<evidence type="ECO:0000313" key="5">
    <source>
        <dbReference type="EMBL" id="KAE8766121.1"/>
    </source>
</evidence>
<dbReference type="PANTHER" id="PTHR13789">
    <property type="entry name" value="MONOOXYGENASE"/>
    <property type="match status" value="1"/>
</dbReference>
<dbReference type="Pfam" id="PF01494">
    <property type="entry name" value="FAD_binding_3"/>
    <property type="match status" value="1"/>
</dbReference>
<dbReference type="Gene3D" id="3.50.50.60">
    <property type="entry name" value="FAD/NAD(P)-binding domain"/>
    <property type="match status" value="1"/>
</dbReference>
<keyword evidence="6" id="KW-1185">Reference proteome</keyword>
<keyword evidence="3" id="KW-0812">Transmembrane</keyword>
<keyword evidence="2" id="KW-0503">Monooxygenase</keyword>
<dbReference type="PRINTS" id="PR00420">
    <property type="entry name" value="RNGMNOXGNASE"/>
</dbReference>
<dbReference type="SUPFAM" id="SSF51905">
    <property type="entry name" value="FAD/NAD(P)-binding domain"/>
    <property type="match status" value="1"/>
</dbReference>
<protein>
    <submittedName>
        <fullName evidence="5">FAD-dependent oxidoreductase</fullName>
    </submittedName>
</protein>
<feature type="transmembrane region" description="Helical" evidence="3">
    <location>
        <begin position="21"/>
        <end position="43"/>
    </location>
</feature>
<keyword evidence="3" id="KW-1133">Transmembrane helix</keyword>
<dbReference type="GO" id="GO:0071949">
    <property type="term" value="F:FAD binding"/>
    <property type="evidence" value="ECO:0007669"/>
    <property type="project" value="InterPro"/>
</dbReference>
<evidence type="ECO:0000256" key="2">
    <source>
        <dbReference type="ARBA" id="ARBA00023033"/>
    </source>
</evidence>
<reference evidence="5 6" key="1">
    <citation type="submission" date="2019-10" db="EMBL/GenBank/DDBJ databases">
        <title>Georgenia wutianyii sp. nov. and Georgenia yuyongxinii sp. nov. isolated from plateau pika (Ochotona curzoniae) in the Qinghai-Tibet plateau of China.</title>
        <authorList>
            <person name="Tian Z."/>
        </authorList>
    </citation>
    <scope>NUCLEOTIDE SEQUENCE [LARGE SCALE GENOMIC DNA]</scope>
    <source>
        <strain evidence="5 6">DSM 21501</strain>
    </source>
</reference>
<dbReference type="InterPro" id="IPR002938">
    <property type="entry name" value="FAD-bd"/>
</dbReference>
<dbReference type="PANTHER" id="PTHR13789:SF309">
    <property type="entry name" value="PUTATIVE (AFU_ORTHOLOGUE AFUA_6G14510)-RELATED"/>
    <property type="match status" value="1"/>
</dbReference>
<evidence type="ECO:0000256" key="3">
    <source>
        <dbReference type="SAM" id="Phobius"/>
    </source>
</evidence>
<keyword evidence="1" id="KW-0560">Oxidoreductase</keyword>
<organism evidence="5 6">
    <name type="scientific">Georgenia thermotolerans</name>
    <dbReference type="NCBI Taxonomy" id="527326"/>
    <lineage>
        <taxon>Bacteria</taxon>
        <taxon>Bacillati</taxon>
        <taxon>Actinomycetota</taxon>
        <taxon>Actinomycetes</taxon>
        <taxon>Micrococcales</taxon>
        <taxon>Bogoriellaceae</taxon>
        <taxon>Georgenia</taxon>
    </lineage>
</organism>
<proteinExistence type="predicted"/>
<feature type="domain" description="FAD-binding" evidence="4">
    <location>
        <begin position="22"/>
        <end position="355"/>
    </location>
</feature>
<dbReference type="AlphaFoldDB" id="A0A7J5UV00"/>